<dbReference type="RefSeq" id="WP_240624449.1">
    <property type="nucleotide sequence ID" value="NZ_QQSW01000025.1"/>
</dbReference>
<feature type="signal peptide" evidence="1">
    <location>
        <begin position="1"/>
        <end position="20"/>
    </location>
</feature>
<evidence type="ECO:0000313" key="3">
    <source>
        <dbReference type="Proteomes" id="UP000294980"/>
    </source>
</evidence>
<keyword evidence="1" id="KW-0732">Signal</keyword>
<dbReference type="Proteomes" id="UP000294980">
    <property type="component" value="Unassembled WGS sequence"/>
</dbReference>
<proteinExistence type="predicted"/>
<feature type="chain" id="PRO_5020484341" description="TonB-dependent receptor-like protein" evidence="1">
    <location>
        <begin position="21"/>
        <end position="109"/>
    </location>
</feature>
<evidence type="ECO:0000313" key="2">
    <source>
        <dbReference type="EMBL" id="TCO72212.1"/>
    </source>
</evidence>
<sequence length="109" mass="11415">MRTSVFFCALLGAATHSALVAQDLEELLVTAKHNTRVIDVTTALSVSPDAARLLHEAPGANVTSNGPLTGIPQYRGLFGPRIAMTMNGSQLAPAGPNWMDPPISYAVTA</sequence>
<organism evidence="2 3">
    <name type="scientific">Chromatocurvus halotolerans</name>
    <dbReference type="NCBI Taxonomy" id="1132028"/>
    <lineage>
        <taxon>Bacteria</taxon>
        <taxon>Pseudomonadati</taxon>
        <taxon>Pseudomonadota</taxon>
        <taxon>Gammaproteobacteria</taxon>
        <taxon>Cellvibrionales</taxon>
        <taxon>Halieaceae</taxon>
        <taxon>Chromatocurvus</taxon>
    </lineage>
</organism>
<gene>
    <name evidence="2" type="ORF">EV688_11913</name>
</gene>
<accession>A0A4R2KIA3</accession>
<name>A0A4R2KIA3_9GAMM</name>
<reference evidence="2 3" key="1">
    <citation type="submission" date="2019-03" db="EMBL/GenBank/DDBJ databases">
        <title>Genomic Encyclopedia of Type Strains, Phase IV (KMG-IV): sequencing the most valuable type-strain genomes for metagenomic binning, comparative biology and taxonomic classification.</title>
        <authorList>
            <person name="Goeker M."/>
        </authorList>
    </citation>
    <scope>NUCLEOTIDE SEQUENCE [LARGE SCALE GENOMIC DNA]</scope>
    <source>
        <strain evidence="2 3">DSM 23344</strain>
    </source>
</reference>
<dbReference type="SUPFAM" id="SSF56935">
    <property type="entry name" value="Porins"/>
    <property type="match status" value="1"/>
</dbReference>
<evidence type="ECO:0008006" key="4">
    <source>
        <dbReference type="Google" id="ProtNLM"/>
    </source>
</evidence>
<comment type="caution">
    <text evidence="2">The sequence shown here is derived from an EMBL/GenBank/DDBJ whole genome shotgun (WGS) entry which is preliminary data.</text>
</comment>
<dbReference type="EMBL" id="SLWX01000019">
    <property type="protein sequence ID" value="TCO72212.1"/>
    <property type="molecule type" value="Genomic_DNA"/>
</dbReference>
<keyword evidence="3" id="KW-1185">Reference proteome</keyword>
<protein>
    <recommendedName>
        <fullName evidence="4">TonB-dependent receptor-like protein</fullName>
    </recommendedName>
</protein>
<evidence type="ECO:0000256" key="1">
    <source>
        <dbReference type="SAM" id="SignalP"/>
    </source>
</evidence>
<dbReference type="AlphaFoldDB" id="A0A4R2KIA3"/>